<feature type="coiled-coil region" evidence="1">
    <location>
        <begin position="130"/>
        <end position="157"/>
    </location>
</feature>
<dbReference type="GO" id="GO:0005200">
    <property type="term" value="F:structural constituent of cytoskeleton"/>
    <property type="evidence" value="ECO:0007669"/>
    <property type="project" value="TreeGrafter"/>
</dbReference>
<reference evidence="5 6" key="1">
    <citation type="journal article" date="2016" name="Sci. Rep.">
        <title>Insights into Adaptations to a Near-Obligate Nematode Endoparasitic Lifestyle from the Finished Genome of Drechmeria coniospora.</title>
        <authorList>
            <person name="Zhang L."/>
            <person name="Zhou Z."/>
            <person name="Guo Q."/>
            <person name="Fokkens L."/>
            <person name="Miskei M."/>
            <person name="Pocsi I."/>
            <person name="Zhang W."/>
            <person name="Chen M."/>
            <person name="Wang L."/>
            <person name="Sun Y."/>
            <person name="Donzelli B.G."/>
            <person name="Gibson D.M."/>
            <person name="Nelson D.R."/>
            <person name="Luo J.G."/>
            <person name="Rep M."/>
            <person name="Liu H."/>
            <person name="Yang S."/>
            <person name="Wang J."/>
            <person name="Krasnoff S.B."/>
            <person name="Xu Y."/>
            <person name="Molnar I."/>
            <person name="Lin M."/>
        </authorList>
    </citation>
    <scope>NUCLEOTIDE SEQUENCE [LARGE SCALE GENOMIC DNA]</scope>
    <source>
        <strain evidence="5 6">ARSEF 6962</strain>
    </source>
</reference>
<dbReference type="PANTHER" id="PTHR47357">
    <property type="entry name" value="COP1-INTERACTIVE PROTEIN 1"/>
    <property type="match status" value="1"/>
</dbReference>
<evidence type="ECO:0000313" key="6">
    <source>
        <dbReference type="Proteomes" id="UP000076580"/>
    </source>
</evidence>
<feature type="region of interest" description="Disordered" evidence="2">
    <location>
        <begin position="524"/>
        <end position="568"/>
    </location>
</feature>
<protein>
    <submittedName>
        <fullName evidence="5">Involucrin repeat protein</fullName>
    </submittedName>
</protein>
<comment type="caution">
    <text evidence="5">The sequence shown here is derived from an EMBL/GenBank/DDBJ whole genome shotgun (WGS) entry which is preliminary data.</text>
</comment>
<gene>
    <name evidence="5" type="ORF">DCS_07748</name>
</gene>
<dbReference type="PANTHER" id="PTHR47357:SF1">
    <property type="entry name" value="SPINDLE POLE BODY COMPONENT 110"/>
    <property type="match status" value="1"/>
</dbReference>
<dbReference type="Pfam" id="PF15456">
    <property type="entry name" value="Uds1"/>
    <property type="match status" value="1"/>
</dbReference>
<feature type="compositionally biased region" description="Low complexity" evidence="2">
    <location>
        <begin position="584"/>
        <end position="594"/>
    </location>
</feature>
<feature type="domain" description="DUF7801" evidence="4">
    <location>
        <begin position="639"/>
        <end position="688"/>
    </location>
</feature>
<organism evidence="5 6">
    <name type="scientific">Drechmeria coniospora</name>
    <name type="common">Nematophagous fungus</name>
    <name type="synonym">Meria coniospora</name>
    <dbReference type="NCBI Taxonomy" id="98403"/>
    <lineage>
        <taxon>Eukaryota</taxon>
        <taxon>Fungi</taxon>
        <taxon>Dikarya</taxon>
        <taxon>Ascomycota</taxon>
        <taxon>Pezizomycotina</taxon>
        <taxon>Sordariomycetes</taxon>
        <taxon>Hypocreomycetidae</taxon>
        <taxon>Hypocreales</taxon>
        <taxon>Ophiocordycipitaceae</taxon>
        <taxon>Drechmeria</taxon>
    </lineage>
</organism>
<feature type="region of interest" description="Disordered" evidence="2">
    <location>
        <begin position="1"/>
        <end position="24"/>
    </location>
</feature>
<feature type="compositionally biased region" description="Basic and acidic residues" evidence="2">
    <location>
        <begin position="524"/>
        <end position="533"/>
    </location>
</feature>
<dbReference type="Gene3D" id="1.10.287.1490">
    <property type="match status" value="1"/>
</dbReference>
<dbReference type="Pfam" id="PF25078">
    <property type="entry name" value="DUF7801"/>
    <property type="match status" value="1"/>
</dbReference>
<name>A0A151GFC2_DRECN</name>
<dbReference type="SUPFAM" id="SSF57997">
    <property type="entry name" value="Tropomyosin"/>
    <property type="match status" value="1"/>
</dbReference>
<feature type="region of interest" description="Disordered" evidence="2">
    <location>
        <begin position="400"/>
        <end position="419"/>
    </location>
</feature>
<dbReference type="InterPro" id="IPR029191">
    <property type="entry name" value="Uds1"/>
</dbReference>
<keyword evidence="6" id="KW-1185">Reference proteome</keyword>
<feature type="domain" description="Up-regulated during septation protein 1" evidence="3">
    <location>
        <begin position="63"/>
        <end position="176"/>
    </location>
</feature>
<proteinExistence type="predicted"/>
<dbReference type="AlphaFoldDB" id="A0A151GFC2"/>
<evidence type="ECO:0000313" key="5">
    <source>
        <dbReference type="EMBL" id="KYK55784.1"/>
    </source>
</evidence>
<feature type="compositionally biased region" description="Acidic residues" evidence="2">
    <location>
        <begin position="450"/>
        <end position="459"/>
    </location>
</feature>
<sequence>MNGYGASKLPRRSSSGTDSKITLDGYRRDAPNLFDKATPQYALANPNLGQKSGVVDLKDPIQIHLLTETALSDSKGFEVLTQEDVDELKKESQLLLQRVESTKKNLAIQSKYRDAAVSMFKLSRPGDANSIEAEKEMASCERKCEGLAAELFNLEKRLMIPQRRLLEHTAGVLQLTHKASRKKGQGLDGQPIQGIPGSPESLYTYTQSRNSLEQASDENYADDPSLYQLESLDGVQARAQARKNPIEIPMKSPIREQNQLRGEVDRVREENMQLRGQTDMLIKKLQGLNTHLRETIVKFNPEVNKAYLDPPAVTAAQDDRLAELLKSQVEYLESGLVAVQAEQDSFAGGREVGERIYSLNLQLRDLLMHSDPHYTPEPIPPENEMQRQFGYLEDSLRLAGSRLGGPSKGDGAETGPVLTDLWNSIQNGFKETKRRKDERRRTRGDKGASDEDDMSEDEAFNTTESYSISSFATRVQWLQSQASTLKDQKYVLKRQIKQQRELNNKSDAEKDVELDRLREETDQCRQRLAKAESESTEAQTMLSKARQDLERSRGAASATESMQTQLQDRDAKINTLETKLRDAQSSLAAAESQSGGSGEKLTKLETEITGLRRQKTAAEENARNLGKELGEKTVKLEASAKAIKGKEDEMDLLKMTLAELKTEATIAKAELDGAYGTRAERAADVAAVKNGGDIVKLQNQVERLKKELGETVGELEGITKETIGAEREKLDLETKLDEALMAKAALEVDVGKSSERVAKLQEELDSMRLKASPGGVRGAGASMLSEQFRATMREERKKFQEDLREERTKCRRLEDELSRLKRGQGPGKSPLSPR</sequence>
<accession>A0A151GFC2</accession>
<dbReference type="InParanoid" id="A0A151GFC2"/>
<evidence type="ECO:0000256" key="1">
    <source>
        <dbReference type="SAM" id="Coils"/>
    </source>
</evidence>
<evidence type="ECO:0000256" key="2">
    <source>
        <dbReference type="SAM" id="MobiDB-lite"/>
    </source>
</evidence>
<feature type="region of interest" description="Disordered" evidence="2">
    <location>
        <begin position="429"/>
        <end position="459"/>
    </location>
</feature>
<keyword evidence="1" id="KW-0175">Coiled coil</keyword>
<feature type="region of interest" description="Disordered" evidence="2">
    <location>
        <begin position="584"/>
        <end position="604"/>
    </location>
</feature>
<dbReference type="GeneID" id="63720391"/>
<evidence type="ECO:0000259" key="3">
    <source>
        <dbReference type="Pfam" id="PF15456"/>
    </source>
</evidence>
<feature type="region of interest" description="Disordered" evidence="2">
    <location>
        <begin position="769"/>
        <end position="834"/>
    </location>
</feature>
<dbReference type="GO" id="GO:0005856">
    <property type="term" value="C:cytoskeleton"/>
    <property type="evidence" value="ECO:0007669"/>
    <property type="project" value="TreeGrafter"/>
</dbReference>
<dbReference type="EMBL" id="LAYC01000003">
    <property type="protein sequence ID" value="KYK55784.1"/>
    <property type="molecule type" value="Genomic_DNA"/>
</dbReference>
<evidence type="ECO:0000259" key="4">
    <source>
        <dbReference type="Pfam" id="PF25078"/>
    </source>
</evidence>
<dbReference type="InterPro" id="IPR056703">
    <property type="entry name" value="DUF7801"/>
</dbReference>
<dbReference type="Proteomes" id="UP000076580">
    <property type="component" value="Chromosome 03"/>
</dbReference>
<feature type="region of interest" description="Disordered" evidence="2">
    <location>
        <begin position="177"/>
        <end position="200"/>
    </location>
</feature>
<dbReference type="RefSeq" id="XP_040655136.1">
    <property type="nucleotide sequence ID" value="XM_040805032.1"/>
</dbReference>
<feature type="compositionally biased region" description="Basic and acidic residues" evidence="2">
    <location>
        <begin position="791"/>
        <end position="819"/>
    </location>
</feature>
<dbReference type="STRING" id="98403.A0A151GFC2"/>